<organism evidence="4 5">
    <name type="scientific">Brachybacterium fresconis</name>
    <dbReference type="NCBI Taxonomy" id="173363"/>
    <lineage>
        <taxon>Bacteria</taxon>
        <taxon>Bacillati</taxon>
        <taxon>Actinomycetota</taxon>
        <taxon>Actinomycetes</taxon>
        <taxon>Micrococcales</taxon>
        <taxon>Dermabacteraceae</taxon>
        <taxon>Brachybacterium</taxon>
    </lineage>
</organism>
<name>A0ABS4YLV0_9MICO</name>
<feature type="domain" description="D-apionate lactonase N-terminal" evidence="2">
    <location>
        <begin position="75"/>
        <end position="283"/>
    </location>
</feature>
<feature type="compositionally biased region" description="Polar residues" evidence="1">
    <location>
        <begin position="518"/>
        <end position="529"/>
    </location>
</feature>
<dbReference type="Pfam" id="PF25837">
    <property type="entry name" value="Apionate_lact_N"/>
    <property type="match status" value="1"/>
</dbReference>
<feature type="region of interest" description="Disordered" evidence="1">
    <location>
        <begin position="518"/>
        <end position="548"/>
    </location>
</feature>
<evidence type="ECO:0000256" key="1">
    <source>
        <dbReference type="SAM" id="MobiDB-lite"/>
    </source>
</evidence>
<feature type="region of interest" description="Disordered" evidence="1">
    <location>
        <begin position="1"/>
        <end position="82"/>
    </location>
</feature>
<feature type="domain" description="D-apionate lactonase TIM barrel" evidence="3">
    <location>
        <begin position="423"/>
        <end position="603"/>
    </location>
</feature>
<evidence type="ECO:0000259" key="3">
    <source>
        <dbReference type="Pfam" id="PF25838"/>
    </source>
</evidence>
<feature type="region of interest" description="Disordered" evidence="1">
    <location>
        <begin position="649"/>
        <end position="673"/>
    </location>
</feature>
<proteinExistence type="predicted"/>
<reference evidence="4 5" key="1">
    <citation type="submission" date="2021-03" db="EMBL/GenBank/DDBJ databases">
        <title>Sequencing the genomes of 1000 actinobacteria strains.</title>
        <authorList>
            <person name="Klenk H.-P."/>
        </authorList>
    </citation>
    <scope>NUCLEOTIDE SEQUENCE [LARGE SCALE GENOMIC DNA]</scope>
    <source>
        <strain evidence="4 5">DSM 14564</strain>
    </source>
</reference>
<sequence>MRDGRSGPAGGDDRPPVAAPSRTVPPDPSVPSDPAVPPGPSVPSDPAVPPGPSVPSDRAVPPDPTAADPDPWGPVPSGERWRSGRWSLDVRADDLADIRCDDRIVLRGIRAVARDVDWQSARPHDVRLHRDDSSLAIDLDIEDLGLDLRGTVRAEADGDRLVVSFDVAAVSDSSTNRTGLVVLHPPRLAGRPLIVDHTEGGEESMHFPLAISPHQPARDIAALTWSDHGTRFRLDLEGDVFEMEDQRNWSDASYKTYNRSLDEPFPYTLAAGERIRQRVVLTAGARDSSEVDAPAQGSPVLGSPADDRSAISAPAVDPSGPDVLDLIEAGAFPTIAVGAATAPDPGPSGSDPLAVHRHVELELTDPAWPAAHHRALTGIEDLSLLLVTPSPVDETALGEIARVLGDVPLRWAAIVDAASHVSEPDLVAALRSALPADVPVVGGSRSHFTELNREWDRVPRGNLDGLVFATTPLFHTRETEQLVEAVSMQRVIAEDVTARAPGVPVHIGPVTLRPRFNNVATTSRPTPTRTDLCAGYGAHRTGSDDPRQASPELAAWTIASAAALTVPGVASLAFFEEWGPRGLSTADGSALLVRAALEALADLQGGQLLVSGSPDGLLWAIGAQRGHHAEVLVANLSSRTRRVTLRLDGSAADDDRTPSGADRPDGARTMHRTGETVEVGSFRWLPLPLSRR</sequence>
<dbReference type="Pfam" id="PF25838">
    <property type="entry name" value="Apionate_lact_M"/>
    <property type="match status" value="1"/>
</dbReference>
<dbReference type="EMBL" id="JAGIOC010000001">
    <property type="protein sequence ID" value="MBP2409729.1"/>
    <property type="molecule type" value="Genomic_DNA"/>
</dbReference>
<feature type="compositionally biased region" description="Low complexity" evidence="1">
    <location>
        <begin position="54"/>
        <end position="70"/>
    </location>
</feature>
<gene>
    <name evidence="4" type="ORF">JOF44_002632</name>
</gene>
<comment type="caution">
    <text evidence="4">The sequence shown here is derived from an EMBL/GenBank/DDBJ whole genome shotgun (WGS) entry which is preliminary data.</text>
</comment>
<feature type="compositionally biased region" description="Pro residues" evidence="1">
    <location>
        <begin position="23"/>
        <end position="53"/>
    </location>
</feature>
<protein>
    <submittedName>
        <fullName evidence="4">Uncharacterized protein</fullName>
    </submittedName>
</protein>
<evidence type="ECO:0000313" key="5">
    <source>
        <dbReference type="Proteomes" id="UP000698222"/>
    </source>
</evidence>
<feature type="compositionally biased region" description="Basic and acidic residues" evidence="1">
    <location>
        <begin position="653"/>
        <end position="673"/>
    </location>
</feature>
<feature type="region of interest" description="Disordered" evidence="1">
    <location>
        <begin position="285"/>
        <end position="317"/>
    </location>
</feature>
<feature type="compositionally biased region" description="Basic and acidic residues" evidence="1">
    <location>
        <begin position="1"/>
        <end position="15"/>
    </location>
</feature>
<dbReference type="RefSeq" id="WP_209892212.1">
    <property type="nucleotide sequence ID" value="NZ_BAAAJV010000006.1"/>
</dbReference>
<dbReference type="InterPro" id="IPR058788">
    <property type="entry name" value="ApnL_N"/>
</dbReference>
<dbReference type="Proteomes" id="UP000698222">
    <property type="component" value="Unassembled WGS sequence"/>
</dbReference>
<evidence type="ECO:0000259" key="2">
    <source>
        <dbReference type="Pfam" id="PF25837"/>
    </source>
</evidence>
<accession>A0ABS4YLV0</accession>
<keyword evidence="5" id="KW-1185">Reference proteome</keyword>
<evidence type="ECO:0000313" key="4">
    <source>
        <dbReference type="EMBL" id="MBP2409729.1"/>
    </source>
</evidence>
<dbReference type="InterPro" id="IPR058787">
    <property type="entry name" value="ApnL_M"/>
</dbReference>